<dbReference type="InterPro" id="IPR042099">
    <property type="entry name" value="ANL_N_sf"/>
</dbReference>
<protein>
    <submittedName>
        <fullName evidence="3">Unannotated protein</fullName>
    </submittedName>
</protein>
<dbReference type="Gene3D" id="3.40.50.1820">
    <property type="entry name" value="alpha/beta hydrolase"/>
    <property type="match status" value="1"/>
</dbReference>
<dbReference type="Pfam" id="PF00501">
    <property type="entry name" value="AMP-binding"/>
    <property type="match status" value="1"/>
</dbReference>
<organism evidence="3">
    <name type="scientific">freshwater metagenome</name>
    <dbReference type="NCBI Taxonomy" id="449393"/>
    <lineage>
        <taxon>unclassified sequences</taxon>
        <taxon>metagenomes</taxon>
        <taxon>ecological metagenomes</taxon>
    </lineage>
</organism>
<dbReference type="PANTHER" id="PTHR24096">
    <property type="entry name" value="LONG-CHAIN-FATTY-ACID--COA LIGASE"/>
    <property type="match status" value="1"/>
</dbReference>
<reference evidence="3" key="1">
    <citation type="submission" date="2020-05" db="EMBL/GenBank/DDBJ databases">
        <authorList>
            <person name="Chiriac C."/>
            <person name="Salcher M."/>
            <person name="Ghai R."/>
            <person name="Kavagutti S V."/>
        </authorList>
    </citation>
    <scope>NUCLEOTIDE SEQUENCE</scope>
</reference>
<feature type="domain" description="AB hydrolase-1" evidence="2">
    <location>
        <begin position="34"/>
        <end position="272"/>
    </location>
</feature>
<accession>A0A6J6G8P8</accession>
<evidence type="ECO:0000313" key="3">
    <source>
        <dbReference type="EMBL" id="CAB4597646.1"/>
    </source>
</evidence>
<dbReference type="GO" id="GO:0016405">
    <property type="term" value="F:CoA-ligase activity"/>
    <property type="evidence" value="ECO:0007669"/>
    <property type="project" value="TreeGrafter"/>
</dbReference>
<feature type="domain" description="AMP-dependent synthetase/ligase" evidence="1">
    <location>
        <begin position="313"/>
        <end position="661"/>
    </location>
</feature>
<dbReference type="InterPro" id="IPR029058">
    <property type="entry name" value="AB_hydrolase_fold"/>
</dbReference>
<name>A0A6J6G8P8_9ZZZZ</name>
<dbReference type="Pfam" id="PF00561">
    <property type="entry name" value="Abhydrolase_1"/>
    <property type="match status" value="1"/>
</dbReference>
<dbReference type="AlphaFoldDB" id="A0A6J6G8P8"/>
<evidence type="ECO:0000259" key="2">
    <source>
        <dbReference type="Pfam" id="PF00561"/>
    </source>
</evidence>
<dbReference type="SUPFAM" id="SSF56801">
    <property type="entry name" value="Acetyl-CoA synthetase-like"/>
    <property type="match status" value="1"/>
</dbReference>
<dbReference type="SUPFAM" id="SSF53474">
    <property type="entry name" value="alpha/beta-Hydrolases"/>
    <property type="match status" value="1"/>
</dbReference>
<sequence length="807" mass="86663">MNSAWSRTVEVPSHDGAVHHWRVIDRPGTSDADPVILCLHGNPTWSYLWSRFISELNPKYRVIAPDHLSMGYSDHVASRTYKERVADIADLLRALQIDQPIWIVAQDWGGAIGMGYAVAHPDHVLGMVLSNTGIAVPSGRRAPLLIKISAAFGLHRLITQYTSLFVRGTPFLPGRGLTREQRQQLSKPYRKVFQRRAVADFVADVPFSEKHTSARDLQTVADALPSLEIPVRLIWGSKDPVFNDDFAYDLLSRFKNAHLHRIADGGHLTVLESSVAPLVEQAISETVFVEDQLSGVTSEALWSRIGTAHDANQICISDAAANETVTDAEFASRVASFATQLHSRGVSMGDRVALLIPPGIDLIAAVYACWRIGAVTVIADRGLGLRGLGHAVRSARVQYVLGIRTGCLAAKLLRWAPWALMINVESLRSTDGSTMSSLVMPAPSDNSEAAVLFTSGATGPAKGVRYTHRQLCAQRDALQNTYNITRNDRFVAAFAPFALYGPALGITTGLADMDVTSPSTLTAAALNDACERITATMVFASPAALANVLKTASGSLAALASVATVMSAGAPVPIETLRQIYQLCPHAQLHTPYGMTEALPVADISLLQREQVGEGRGVCVGHVVMNADVIISSYDSQTVSAMDMGETGEVLVRAPWLSDGYDALWFTQSLARADGWHRTGDVGHLDDENNLWIEGRVVHVVHTSFGDVTPVPLEIATEAIPGVERAAAVSVGEPGVQQVVIVVEVTSGEDGPANSALAAAVRLAVAPQAIAAVFTTKKLPVDIRHNSKIDRTALGHKLTHILTGASR</sequence>
<evidence type="ECO:0000259" key="1">
    <source>
        <dbReference type="Pfam" id="PF00501"/>
    </source>
</evidence>
<dbReference type="PRINTS" id="PR00111">
    <property type="entry name" value="ABHYDROLASE"/>
</dbReference>
<dbReference type="EMBL" id="CAEZUL010000045">
    <property type="protein sequence ID" value="CAB4597646.1"/>
    <property type="molecule type" value="Genomic_DNA"/>
</dbReference>
<gene>
    <name evidence="3" type="ORF">UFOPK1808_00546</name>
</gene>
<dbReference type="InterPro" id="IPR000873">
    <property type="entry name" value="AMP-dep_synth/lig_dom"/>
</dbReference>
<proteinExistence type="predicted"/>
<dbReference type="InterPro" id="IPR000073">
    <property type="entry name" value="AB_hydrolase_1"/>
</dbReference>
<dbReference type="Gene3D" id="3.40.50.12780">
    <property type="entry name" value="N-terminal domain of ligase-like"/>
    <property type="match status" value="1"/>
</dbReference>